<accession>A0A497ET52</accession>
<organism evidence="5 6">
    <name type="scientific">Thermoproteota archaeon</name>
    <dbReference type="NCBI Taxonomy" id="2056631"/>
    <lineage>
        <taxon>Archaea</taxon>
        <taxon>Thermoproteota</taxon>
    </lineage>
</organism>
<dbReference type="Pfam" id="PF00491">
    <property type="entry name" value="Arginase"/>
    <property type="match status" value="1"/>
</dbReference>
<gene>
    <name evidence="5" type="ORF">DRJ31_03605</name>
</gene>
<dbReference type="PROSITE" id="PS01053">
    <property type="entry name" value="ARGINASE_1"/>
    <property type="match status" value="1"/>
</dbReference>
<dbReference type="GO" id="GO:0033389">
    <property type="term" value="P:putrescine biosynthetic process from arginine, via agmatine"/>
    <property type="evidence" value="ECO:0007669"/>
    <property type="project" value="TreeGrafter"/>
</dbReference>
<dbReference type="PANTHER" id="PTHR11358:SF26">
    <property type="entry name" value="GUANIDINO ACID HYDROLASE, MITOCHONDRIAL"/>
    <property type="match status" value="1"/>
</dbReference>
<name>A0A497ET52_9CREN</name>
<feature type="non-terminal residue" evidence="5">
    <location>
        <position position="1"/>
    </location>
</feature>
<evidence type="ECO:0000256" key="2">
    <source>
        <dbReference type="ARBA" id="ARBA00022723"/>
    </source>
</evidence>
<dbReference type="Gene3D" id="3.40.800.10">
    <property type="entry name" value="Ureohydrolase domain"/>
    <property type="match status" value="1"/>
</dbReference>
<comment type="similarity">
    <text evidence="1">Belongs to the arginase family. Agmatinase subfamily.</text>
</comment>
<reference evidence="5 6" key="1">
    <citation type="submission" date="2018-06" db="EMBL/GenBank/DDBJ databases">
        <title>Extensive metabolic versatility and redundancy in microbially diverse, dynamic hydrothermal sediments.</title>
        <authorList>
            <person name="Dombrowski N."/>
            <person name="Teske A."/>
            <person name="Baker B.J."/>
        </authorList>
    </citation>
    <scope>NUCLEOTIDE SEQUENCE [LARGE SCALE GENOMIC DNA]</scope>
    <source>
        <strain evidence="5">B66_G16</strain>
    </source>
</reference>
<proteinExistence type="inferred from homology"/>
<evidence type="ECO:0000256" key="1">
    <source>
        <dbReference type="ARBA" id="ARBA00009227"/>
    </source>
</evidence>
<dbReference type="PROSITE" id="PS51409">
    <property type="entry name" value="ARGINASE_2"/>
    <property type="match status" value="1"/>
</dbReference>
<dbReference type="EMBL" id="QMQV01000022">
    <property type="protein sequence ID" value="RLE49778.1"/>
    <property type="molecule type" value="Genomic_DNA"/>
</dbReference>
<evidence type="ECO:0000256" key="3">
    <source>
        <dbReference type="ARBA" id="ARBA00022801"/>
    </source>
</evidence>
<dbReference type="InterPro" id="IPR006035">
    <property type="entry name" value="Ureohydrolase"/>
</dbReference>
<evidence type="ECO:0000313" key="6">
    <source>
        <dbReference type="Proteomes" id="UP000278475"/>
    </source>
</evidence>
<dbReference type="GO" id="GO:0046872">
    <property type="term" value="F:metal ion binding"/>
    <property type="evidence" value="ECO:0007669"/>
    <property type="project" value="UniProtKB-KW"/>
</dbReference>
<dbReference type="GO" id="GO:0008783">
    <property type="term" value="F:agmatinase activity"/>
    <property type="evidence" value="ECO:0007669"/>
    <property type="project" value="TreeGrafter"/>
</dbReference>
<evidence type="ECO:0000313" key="5">
    <source>
        <dbReference type="EMBL" id="RLE49778.1"/>
    </source>
</evidence>
<sequence length="119" mass="12937">YDYVNRKGIFYVTSHDIARKGVREVSRAIKDKLAGFDSVYVSVDVDVLDPAYAPGVSNPEPEGLSISTLLDLLGEIVDKRVIGVDIVEVTPGYDGGLAAIQAAKIAYETMCLIYRARKA</sequence>
<protein>
    <submittedName>
        <fullName evidence="5">Agmatinase</fullName>
    </submittedName>
</protein>
<dbReference type="SUPFAM" id="SSF52768">
    <property type="entry name" value="Arginase/deacetylase"/>
    <property type="match status" value="1"/>
</dbReference>
<keyword evidence="2" id="KW-0479">Metal-binding</keyword>
<keyword evidence="3 4" id="KW-0378">Hydrolase</keyword>
<dbReference type="PANTHER" id="PTHR11358">
    <property type="entry name" value="ARGINASE/AGMATINASE"/>
    <property type="match status" value="1"/>
</dbReference>
<dbReference type="AlphaFoldDB" id="A0A497ET52"/>
<dbReference type="InterPro" id="IPR020855">
    <property type="entry name" value="Ureohydrolase_Mn_BS"/>
</dbReference>
<comment type="caution">
    <text evidence="5">The sequence shown here is derived from an EMBL/GenBank/DDBJ whole genome shotgun (WGS) entry which is preliminary data.</text>
</comment>
<evidence type="ECO:0000256" key="4">
    <source>
        <dbReference type="RuleBase" id="RU003684"/>
    </source>
</evidence>
<dbReference type="InterPro" id="IPR023696">
    <property type="entry name" value="Ureohydrolase_dom_sf"/>
</dbReference>
<dbReference type="Proteomes" id="UP000278475">
    <property type="component" value="Unassembled WGS sequence"/>
</dbReference>